<organism evidence="1 2">
    <name type="scientific">Microbacterium helvum</name>
    <dbReference type="NCBI Taxonomy" id="2773713"/>
    <lineage>
        <taxon>Bacteria</taxon>
        <taxon>Bacillati</taxon>
        <taxon>Actinomycetota</taxon>
        <taxon>Actinomycetes</taxon>
        <taxon>Micrococcales</taxon>
        <taxon>Microbacteriaceae</taxon>
        <taxon>Microbacterium</taxon>
    </lineage>
</organism>
<evidence type="ECO:0000313" key="2">
    <source>
        <dbReference type="Proteomes" id="UP000598426"/>
    </source>
</evidence>
<reference evidence="1 2" key="1">
    <citation type="submission" date="2020-09" db="EMBL/GenBank/DDBJ databases">
        <title>Isolation and identification of active actinomycetes.</title>
        <authorList>
            <person name="Li X."/>
        </authorList>
    </citation>
    <scope>NUCLEOTIDE SEQUENCE [LARGE SCALE GENOMIC DNA]</scope>
    <source>
        <strain evidence="1 2">NEAU-LLC</strain>
    </source>
</reference>
<dbReference type="Gene3D" id="1.10.357.10">
    <property type="entry name" value="Tetracycline Repressor, domain 2"/>
    <property type="match status" value="1"/>
</dbReference>
<proteinExistence type="predicted"/>
<dbReference type="InterPro" id="IPR009057">
    <property type="entry name" value="Homeodomain-like_sf"/>
</dbReference>
<sequence>MLDAAVERVQAEGLLLDYANIGMEDLIRAVGVPRSTVFRIWPDRVAFVADLVRALFEADPGFDTGFDGPTLELIHGAIAEGGEAMGRPEARELVLRRAVRLAVAHNIVAVADSVAYRAYRTMSAALSSGDSVPGGDEIRALLVEIEDRYLERMAAMYRVLNDAVGLRMRPGLDARDLAVAVMATIDGVSDHRRIDPVQIDTPRLVSVGRDEPEEWDIAALAVYGVYTTFTEPVD</sequence>
<dbReference type="SUPFAM" id="SSF46689">
    <property type="entry name" value="Homeodomain-like"/>
    <property type="match status" value="1"/>
</dbReference>
<comment type="caution">
    <text evidence="1">The sequence shown here is derived from an EMBL/GenBank/DDBJ whole genome shotgun (WGS) entry which is preliminary data.</text>
</comment>
<evidence type="ECO:0000313" key="1">
    <source>
        <dbReference type="EMBL" id="MBD3942616.1"/>
    </source>
</evidence>
<protein>
    <recommendedName>
        <fullName evidence="3">HTH tetR-type domain-containing protein</fullName>
    </recommendedName>
</protein>
<gene>
    <name evidence="1" type="ORF">IF188_12995</name>
</gene>
<dbReference type="Proteomes" id="UP000598426">
    <property type="component" value="Unassembled WGS sequence"/>
</dbReference>
<dbReference type="EMBL" id="JACXZS010000008">
    <property type="protein sequence ID" value="MBD3942616.1"/>
    <property type="molecule type" value="Genomic_DNA"/>
</dbReference>
<keyword evidence="2" id="KW-1185">Reference proteome</keyword>
<evidence type="ECO:0008006" key="3">
    <source>
        <dbReference type="Google" id="ProtNLM"/>
    </source>
</evidence>
<name>A0ABR8NPR0_9MICO</name>
<accession>A0ABR8NPR0</accession>